<evidence type="ECO:0000256" key="1">
    <source>
        <dbReference type="SAM" id="MobiDB-lite"/>
    </source>
</evidence>
<evidence type="ECO:0000313" key="3">
    <source>
        <dbReference type="EMBL" id="PIR74570.1"/>
    </source>
</evidence>
<keyword evidence="2" id="KW-0472">Membrane</keyword>
<dbReference type="EMBL" id="PFCB01000016">
    <property type="protein sequence ID" value="PIR74570.1"/>
    <property type="molecule type" value="Genomic_DNA"/>
</dbReference>
<evidence type="ECO:0000256" key="2">
    <source>
        <dbReference type="SAM" id="Phobius"/>
    </source>
</evidence>
<protein>
    <recommendedName>
        <fullName evidence="5">D-glucuronyl C5-epimerase C-terminal domain-containing protein</fullName>
    </recommendedName>
</protein>
<sequence>MRKIFFSIGLVFGISFFILSDFTQADALTIQPASAQIAPIEESPAQEIFIEEREFLRQYVWDHDRGGFYYWVDRDGTVADPRKFSIFQANIILWLGGLDSQVPDSVNVEMIRSAADYLITELYVGNGEWYDYYDPETNARVEFFWNPRSDSFISYALLEAYRITGDEAYLAIAKDTNAAQRKKNPDGRIFAEFEPYPDIGYRFAEHMGQYEEYVLTGNIDALDYVQRYDALYRGVYARELVKTGQSQYTYYHGTAAFEKLFYGYLLGSEAAYAEGKQLHLLYGRSGHDDFKQFDPTTIGELSDNGRDFYDKMLAMELVEWSQTGEEKFRDEAVRLWQKDILRFWDRNAPYGFYVNLSQFRKTCFSIGQVAMLMDVTVPEIVDVHDELKSLWNHQLTVVVKDPEYYWNDHKLRGIGMDRSSLKIETPYGFQYGRGDIVPGGCEGCFAVELNYLSFANGFLNIKARDLFNNEVDYEQGTNGSFTLKKWQSLNKWSWLYYILVLLIFLFTVLFMYALWRYKWKKTVAPDQKKAPKMKKRPYMNPFTTPDIDSAGRENRKKK</sequence>
<proteinExistence type="predicted"/>
<gene>
    <name evidence="3" type="ORF">COU35_01685</name>
</gene>
<dbReference type="Gene3D" id="1.50.10.10">
    <property type="match status" value="1"/>
</dbReference>
<feature type="compositionally biased region" description="Basic and acidic residues" evidence="1">
    <location>
        <begin position="549"/>
        <end position="558"/>
    </location>
</feature>
<dbReference type="AlphaFoldDB" id="A0A2H0TQX3"/>
<evidence type="ECO:0008006" key="5">
    <source>
        <dbReference type="Google" id="ProtNLM"/>
    </source>
</evidence>
<dbReference type="InterPro" id="IPR012341">
    <property type="entry name" value="6hp_glycosidase-like_sf"/>
</dbReference>
<reference evidence="4" key="1">
    <citation type="submission" date="2017-09" db="EMBL/GenBank/DDBJ databases">
        <title>Depth-based differentiation of microbial function through sediment-hosted aquifers and enrichment of novel symbionts in the deep terrestrial subsurface.</title>
        <authorList>
            <person name="Probst A.J."/>
            <person name="Ladd B."/>
            <person name="Jarett J.K."/>
            <person name="Geller-Mcgrath D.E."/>
            <person name="Sieber C.M.K."/>
            <person name="Emerson J.B."/>
            <person name="Anantharaman K."/>
            <person name="Thomas B.C."/>
            <person name="Malmstrom R."/>
            <person name="Stieglmeier M."/>
            <person name="Klingl A."/>
            <person name="Woyke T."/>
            <person name="Ryan C.M."/>
            <person name="Banfield J.F."/>
        </authorList>
    </citation>
    <scope>NUCLEOTIDE SEQUENCE [LARGE SCALE GENOMIC DNA]</scope>
</reference>
<dbReference type="GO" id="GO:0005975">
    <property type="term" value="P:carbohydrate metabolic process"/>
    <property type="evidence" value="ECO:0007669"/>
    <property type="project" value="InterPro"/>
</dbReference>
<organism evidence="3 4">
    <name type="scientific">Candidatus Magasanikbacteria bacterium CG10_big_fil_rev_8_21_14_0_10_47_10</name>
    <dbReference type="NCBI Taxonomy" id="1974652"/>
    <lineage>
        <taxon>Bacteria</taxon>
        <taxon>Candidatus Magasanikiibacteriota</taxon>
    </lineage>
</organism>
<keyword evidence="2" id="KW-1133">Transmembrane helix</keyword>
<dbReference type="Proteomes" id="UP000230154">
    <property type="component" value="Unassembled WGS sequence"/>
</dbReference>
<keyword evidence="2" id="KW-0812">Transmembrane</keyword>
<feature type="transmembrane region" description="Helical" evidence="2">
    <location>
        <begin position="494"/>
        <end position="515"/>
    </location>
</feature>
<accession>A0A2H0TQX3</accession>
<comment type="caution">
    <text evidence="3">The sequence shown here is derived from an EMBL/GenBank/DDBJ whole genome shotgun (WGS) entry which is preliminary data.</text>
</comment>
<dbReference type="SUPFAM" id="SSF48208">
    <property type="entry name" value="Six-hairpin glycosidases"/>
    <property type="match status" value="1"/>
</dbReference>
<name>A0A2H0TQX3_9BACT</name>
<feature type="region of interest" description="Disordered" evidence="1">
    <location>
        <begin position="525"/>
        <end position="558"/>
    </location>
</feature>
<dbReference type="InterPro" id="IPR008928">
    <property type="entry name" value="6-hairpin_glycosidase_sf"/>
</dbReference>
<evidence type="ECO:0000313" key="4">
    <source>
        <dbReference type="Proteomes" id="UP000230154"/>
    </source>
</evidence>